<dbReference type="GO" id="GO:0005524">
    <property type="term" value="F:ATP binding"/>
    <property type="evidence" value="ECO:0007669"/>
    <property type="project" value="UniProtKB-KW"/>
</dbReference>
<dbReference type="OrthoDB" id="8482304at2"/>
<keyword evidence="1" id="KW-0547">Nucleotide-binding</keyword>
<dbReference type="Gene3D" id="1.25.40.10">
    <property type="entry name" value="Tetratricopeptide repeat domain"/>
    <property type="match status" value="2"/>
</dbReference>
<comment type="caution">
    <text evidence="4">The sequence shown here is derived from an EMBL/GenBank/DDBJ whole genome shotgun (WGS) entry which is preliminary data.</text>
</comment>
<organism evidence="4 5">
    <name type="scientific">Streptomyces lydicamycinicus</name>
    <dbReference type="NCBI Taxonomy" id="1546107"/>
    <lineage>
        <taxon>Bacteria</taxon>
        <taxon>Bacillati</taxon>
        <taxon>Actinomycetota</taxon>
        <taxon>Actinomycetes</taxon>
        <taxon>Kitasatosporales</taxon>
        <taxon>Streptomycetaceae</taxon>
        <taxon>Streptomyces</taxon>
    </lineage>
</organism>
<evidence type="ECO:0000259" key="3">
    <source>
        <dbReference type="PROSITE" id="PS50043"/>
    </source>
</evidence>
<reference evidence="5" key="1">
    <citation type="submission" date="2014-09" db="EMBL/GenBank/DDBJ databases">
        <title>Whole genome shotgun sequence of Streptomyces sp. NBRC 110027.</title>
        <authorList>
            <person name="Komaki H."/>
            <person name="Ichikawa N."/>
            <person name="Katano-Makiyama Y."/>
            <person name="Hosoyama A."/>
            <person name="Hashimoto M."/>
            <person name="Uohara A."/>
            <person name="Kitahashi Y."/>
            <person name="Ohji S."/>
            <person name="Kimura A."/>
            <person name="Yamazoe A."/>
            <person name="Igarashi Y."/>
            <person name="Fujita N."/>
        </authorList>
    </citation>
    <scope>NUCLEOTIDE SEQUENCE [LARGE SCALE GENOMIC DNA]</scope>
    <source>
        <strain evidence="5">NBRC 110027</strain>
    </source>
</reference>
<dbReference type="Gene3D" id="1.10.10.10">
    <property type="entry name" value="Winged helix-like DNA-binding domain superfamily/Winged helix DNA-binding domain"/>
    <property type="match status" value="1"/>
</dbReference>
<evidence type="ECO:0000313" key="4">
    <source>
        <dbReference type="EMBL" id="GAO13060.1"/>
    </source>
</evidence>
<keyword evidence="5" id="KW-1185">Reference proteome</keyword>
<dbReference type="Proteomes" id="UP000048965">
    <property type="component" value="Unassembled WGS sequence"/>
</dbReference>
<keyword evidence="2" id="KW-0067">ATP-binding</keyword>
<dbReference type="PROSITE" id="PS50043">
    <property type="entry name" value="HTH_LUXR_2"/>
    <property type="match status" value="1"/>
</dbReference>
<dbReference type="AlphaFoldDB" id="A0A0P4RHV5"/>
<dbReference type="SUPFAM" id="SSF48452">
    <property type="entry name" value="TPR-like"/>
    <property type="match status" value="2"/>
</dbReference>
<name>A0A0P4RHV5_9ACTN</name>
<evidence type="ECO:0000313" key="5">
    <source>
        <dbReference type="Proteomes" id="UP000048965"/>
    </source>
</evidence>
<dbReference type="InterPro" id="IPR036388">
    <property type="entry name" value="WH-like_DNA-bd_sf"/>
</dbReference>
<dbReference type="InterPro" id="IPR011990">
    <property type="entry name" value="TPR-like_helical_dom_sf"/>
</dbReference>
<reference evidence="4 5" key="2">
    <citation type="journal article" date="2015" name="Stand. Genomic Sci.">
        <title>Draft genome sequence of marine-derived Streptomyces sp. TP-A0598, a producer of anti-MRSA antibiotic lydicamycins.</title>
        <authorList>
            <person name="Komaki H."/>
            <person name="Ichikawa N."/>
            <person name="Hosoyama A."/>
            <person name="Fujita N."/>
            <person name="Igarashi Y."/>
        </authorList>
    </citation>
    <scope>NUCLEOTIDE SEQUENCE [LARGE SCALE GENOMIC DNA]</scope>
    <source>
        <strain evidence="4 5">NBRC 110027</strain>
    </source>
</reference>
<dbReference type="GO" id="GO:0005737">
    <property type="term" value="C:cytoplasm"/>
    <property type="evidence" value="ECO:0007669"/>
    <property type="project" value="TreeGrafter"/>
</dbReference>
<gene>
    <name evidence="4" type="ORF">TPA0598_19_00090</name>
</gene>
<dbReference type="RefSeq" id="WP_045867355.1">
    <property type="nucleotide sequence ID" value="NZ_BBNO01000019.2"/>
</dbReference>
<sequence length="789" mass="85431">KSVHQLPLLVVCAYQPAPRSKEIERLAHSLASGTALLELAPLAAPKVIVLLKHLCGAEPGPHLRRMVEGAAGNPLYIKELVNALALEGAIEVHDGIADVTADCPIPPLTALITNGLRHLPDGVLQVLRTASVLGDGFTALDLAAVLEVPTHQLLSLITEAEVAGVLRSRGDRLHFRHDLVRRTLYDTLSGSVRGMLHVKTAQALAGAGVVPERVAGHLCQAAPDAGYFLIAWLAESAVHLTTRAPALALELLDKALTLADPGSEHYSTFQLHRAIAQLACGHLANAEESARCALARTTRGPGSEVVLRWIVVEAAFARGRADLALKEARSAYGNVSVPEAEAVGFHAFSSVCLFALGRLSEAEEVAVTARHAAQTHADSRALAYALHTLAVSRFLKSPDTEAVELARQASRIAQEALHPAQRHGFQLTLANCYIGLGRCHEAEAVLAAVREATQRTGGVFLPWYHLSCALLAFNTGRWDDALADIEAGLETAEPFGLKRALRALGTLIDVHRGTPPTEVRSVDAEKTSDDGWVASFYEYLPWCASALVDEAQNNHERSYARLVDAFDGGVGHLAGSAVLGFLAPDLVRLAMARGDMTDAQRFASAAQKRADSSGARYHLGDALRCQGMLAQDPDLLLRAARCYHDAPHPMNEAHAYTDAAELLVRRGRPDEACPLLDRALEIYTWLSATWDAARTTARLRGVAMRRHKRRPRNLVRHGWDALTPTEHIVAEHIAEGCYNAEIATRMSISRRTVSTHVSSILKKLDMTSRVELAGEVIRRQHLDRSRPKD</sequence>
<dbReference type="CDD" id="cd06170">
    <property type="entry name" value="LuxR_C_like"/>
    <property type="match status" value="1"/>
</dbReference>
<dbReference type="EMBL" id="BBNO01000019">
    <property type="protein sequence ID" value="GAO13060.1"/>
    <property type="molecule type" value="Genomic_DNA"/>
</dbReference>
<evidence type="ECO:0000256" key="1">
    <source>
        <dbReference type="ARBA" id="ARBA00022741"/>
    </source>
</evidence>
<accession>A0A0P4RHV5</accession>
<dbReference type="PANTHER" id="PTHR16305">
    <property type="entry name" value="TESTICULAR SOLUBLE ADENYLYL CYCLASE"/>
    <property type="match status" value="1"/>
</dbReference>
<feature type="non-terminal residue" evidence="4">
    <location>
        <position position="1"/>
    </location>
</feature>
<dbReference type="Pfam" id="PF00196">
    <property type="entry name" value="GerE"/>
    <property type="match status" value="1"/>
</dbReference>
<dbReference type="GO" id="GO:0006355">
    <property type="term" value="P:regulation of DNA-templated transcription"/>
    <property type="evidence" value="ECO:0007669"/>
    <property type="project" value="InterPro"/>
</dbReference>
<dbReference type="SMART" id="SM00421">
    <property type="entry name" value="HTH_LUXR"/>
    <property type="match status" value="1"/>
</dbReference>
<dbReference type="InterPro" id="IPR000792">
    <property type="entry name" value="Tscrpt_reg_LuxR_C"/>
</dbReference>
<dbReference type="InterPro" id="IPR016032">
    <property type="entry name" value="Sig_transdc_resp-reg_C-effctor"/>
</dbReference>
<dbReference type="PRINTS" id="PR00038">
    <property type="entry name" value="HTHLUXR"/>
</dbReference>
<dbReference type="SUPFAM" id="SSF46894">
    <property type="entry name" value="C-terminal effector domain of the bipartite response regulators"/>
    <property type="match status" value="1"/>
</dbReference>
<dbReference type="PANTHER" id="PTHR16305:SF28">
    <property type="entry name" value="GUANYLATE CYCLASE DOMAIN-CONTAINING PROTEIN"/>
    <property type="match status" value="1"/>
</dbReference>
<evidence type="ECO:0000256" key="2">
    <source>
        <dbReference type="ARBA" id="ARBA00022840"/>
    </source>
</evidence>
<proteinExistence type="predicted"/>
<dbReference type="GO" id="GO:0004016">
    <property type="term" value="F:adenylate cyclase activity"/>
    <property type="evidence" value="ECO:0007669"/>
    <property type="project" value="TreeGrafter"/>
</dbReference>
<protein>
    <submittedName>
        <fullName evidence="4">Putative LuxR family transcriptional regulator</fullName>
    </submittedName>
</protein>
<dbReference type="GO" id="GO:0003677">
    <property type="term" value="F:DNA binding"/>
    <property type="evidence" value="ECO:0007669"/>
    <property type="project" value="InterPro"/>
</dbReference>
<feature type="domain" description="HTH luxR-type" evidence="3">
    <location>
        <begin position="715"/>
        <end position="780"/>
    </location>
</feature>
<dbReference type="PROSITE" id="PS00622">
    <property type="entry name" value="HTH_LUXR_1"/>
    <property type="match status" value="1"/>
</dbReference>